<proteinExistence type="predicted"/>
<keyword evidence="3" id="KW-1185">Reference proteome</keyword>
<evidence type="ECO:0000256" key="1">
    <source>
        <dbReference type="SAM" id="MobiDB-lite"/>
    </source>
</evidence>
<name>A0A4Z1FF97_9HELO</name>
<gene>
    <name evidence="2" type="ORF">BPAE_0224g00010</name>
</gene>
<feature type="compositionally biased region" description="Basic and acidic residues" evidence="1">
    <location>
        <begin position="11"/>
        <end position="34"/>
    </location>
</feature>
<comment type="caution">
    <text evidence="2">The sequence shown here is derived from an EMBL/GenBank/DDBJ whole genome shotgun (WGS) entry which is preliminary data.</text>
</comment>
<accession>A0A4Z1FF97</accession>
<dbReference type="AlphaFoldDB" id="A0A4Z1FF97"/>
<evidence type="ECO:0000313" key="3">
    <source>
        <dbReference type="Proteomes" id="UP000297910"/>
    </source>
</evidence>
<dbReference type="Proteomes" id="UP000297910">
    <property type="component" value="Unassembled WGS sequence"/>
</dbReference>
<reference evidence="2 3" key="1">
    <citation type="submission" date="2017-12" db="EMBL/GenBank/DDBJ databases">
        <title>Comparative genomics of Botrytis spp.</title>
        <authorList>
            <person name="Valero-Jimenez C.A."/>
            <person name="Tapia P."/>
            <person name="Veloso J."/>
            <person name="Silva-Moreno E."/>
            <person name="Staats M."/>
            <person name="Valdes J.H."/>
            <person name="Van Kan J.A.L."/>
        </authorList>
    </citation>
    <scope>NUCLEOTIDE SEQUENCE [LARGE SCALE GENOMIC DNA]</scope>
    <source>
        <strain evidence="2 3">Bp0003</strain>
    </source>
</reference>
<evidence type="ECO:0000313" key="2">
    <source>
        <dbReference type="EMBL" id="TGO21353.1"/>
    </source>
</evidence>
<sequence>MAKKKNSSRQESPEDAAKRLKEEEMTGMHAEARQENVKRRILAAEEMAANLSPTRLPKLVDFNTYPLFSSSIKPPNHLCNLI</sequence>
<protein>
    <submittedName>
        <fullName evidence="2">Uncharacterized protein</fullName>
    </submittedName>
</protein>
<feature type="region of interest" description="Disordered" evidence="1">
    <location>
        <begin position="1"/>
        <end position="34"/>
    </location>
</feature>
<dbReference type="EMBL" id="PQXI01000223">
    <property type="protein sequence ID" value="TGO21353.1"/>
    <property type="molecule type" value="Genomic_DNA"/>
</dbReference>
<organism evidence="2 3">
    <name type="scientific">Botrytis paeoniae</name>
    <dbReference type="NCBI Taxonomy" id="278948"/>
    <lineage>
        <taxon>Eukaryota</taxon>
        <taxon>Fungi</taxon>
        <taxon>Dikarya</taxon>
        <taxon>Ascomycota</taxon>
        <taxon>Pezizomycotina</taxon>
        <taxon>Leotiomycetes</taxon>
        <taxon>Helotiales</taxon>
        <taxon>Sclerotiniaceae</taxon>
        <taxon>Botrytis</taxon>
    </lineage>
</organism>